<keyword evidence="1" id="KW-0812">Transmembrane</keyword>
<evidence type="ECO:0000256" key="1">
    <source>
        <dbReference type="SAM" id="Phobius"/>
    </source>
</evidence>
<organism evidence="2 3">
    <name type="scientific">Panagrellus redivivus</name>
    <name type="common">Microworm</name>
    <dbReference type="NCBI Taxonomy" id="6233"/>
    <lineage>
        <taxon>Eukaryota</taxon>
        <taxon>Metazoa</taxon>
        <taxon>Ecdysozoa</taxon>
        <taxon>Nematoda</taxon>
        <taxon>Chromadorea</taxon>
        <taxon>Rhabditida</taxon>
        <taxon>Tylenchina</taxon>
        <taxon>Panagrolaimomorpha</taxon>
        <taxon>Panagrolaimoidea</taxon>
        <taxon>Panagrolaimidae</taxon>
        <taxon>Panagrellus</taxon>
    </lineage>
</organism>
<dbReference type="AlphaFoldDB" id="A0A7E4WAR1"/>
<reference evidence="2" key="1">
    <citation type="journal article" date="2013" name="Genetics">
        <title>The draft genome and transcriptome of Panagrellus redivivus are shaped by the harsh demands of a free-living lifestyle.</title>
        <authorList>
            <person name="Srinivasan J."/>
            <person name="Dillman A.R."/>
            <person name="Macchietto M.G."/>
            <person name="Heikkinen L."/>
            <person name="Lakso M."/>
            <person name="Fracchia K.M."/>
            <person name="Antoshechkin I."/>
            <person name="Mortazavi A."/>
            <person name="Wong G."/>
            <person name="Sternberg P.W."/>
        </authorList>
    </citation>
    <scope>NUCLEOTIDE SEQUENCE [LARGE SCALE GENOMIC DNA]</scope>
    <source>
        <strain evidence="2">MT8872</strain>
    </source>
</reference>
<accession>A0A7E4WAR1</accession>
<name>A0A7E4WAR1_PANRE</name>
<proteinExistence type="predicted"/>
<protein>
    <submittedName>
        <fullName evidence="3">G protein-coupled receptor</fullName>
    </submittedName>
</protein>
<sequence length="112" mass="12794">MSALLTLATSLNYIVVDDAIAECFFETLQYSTAYVGSMAEFITISKRLQTMRLLETLQQKRVKTVTMLRKWTIFGVVGTPFVNFDFLITTIYLPKHLNAKNLVNGYNMILET</sequence>
<keyword evidence="1" id="KW-0472">Membrane</keyword>
<reference evidence="3" key="2">
    <citation type="submission" date="2020-10" db="UniProtKB">
        <authorList>
            <consortium name="WormBaseParasite"/>
        </authorList>
    </citation>
    <scope>IDENTIFICATION</scope>
</reference>
<keyword evidence="1" id="KW-1133">Transmembrane helix</keyword>
<evidence type="ECO:0000313" key="3">
    <source>
        <dbReference type="WBParaSite" id="Pan_g9454.t1"/>
    </source>
</evidence>
<keyword evidence="2" id="KW-1185">Reference proteome</keyword>
<feature type="transmembrane region" description="Helical" evidence="1">
    <location>
        <begin position="71"/>
        <end position="93"/>
    </location>
</feature>
<evidence type="ECO:0000313" key="2">
    <source>
        <dbReference type="Proteomes" id="UP000492821"/>
    </source>
</evidence>
<dbReference type="Proteomes" id="UP000492821">
    <property type="component" value="Unassembled WGS sequence"/>
</dbReference>
<dbReference type="WBParaSite" id="Pan_g9454.t1">
    <property type="protein sequence ID" value="Pan_g9454.t1"/>
    <property type="gene ID" value="Pan_g9454"/>
</dbReference>